<sequence length="117" mass="12784">MCRQSLRLLGGQGAIVAQVLRVDFVDMKMSSNLIDGHREDLQAAHSAADAAIEAAQAGWVGQSALALQEKLLELQGVTHHANNECDHHSTAITAISDKFQKIDEQEAIEIIRTRRSI</sequence>
<accession>A0ABD7HGE7</accession>
<comment type="caution">
    <text evidence="1">The sequence shown here is derived from an EMBL/GenBank/DDBJ whole genome shotgun (WGS) entry which is preliminary data.</text>
</comment>
<dbReference type="SUPFAM" id="SSF140453">
    <property type="entry name" value="EsxAB dimer-like"/>
    <property type="match status" value="1"/>
</dbReference>
<dbReference type="Gene3D" id="1.10.287.1060">
    <property type="entry name" value="ESAT-6-like"/>
    <property type="match status" value="1"/>
</dbReference>
<gene>
    <name evidence="1" type="ORF">D2E76_27275</name>
</gene>
<evidence type="ECO:0000313" key="2">
    <source>
        <dbReference type="Proteomes" id="UP000284557"/>
    </source>
</evidence>
<dbReference type="Proteomes" id="UP000284557">
    <property type="component" value="Unassembled WGS sequence"/>
</dbReference>
<protein>
    <recommendedName>
        <fullName evidence="3">WXG100 family type VII secretion target</fullName>
    </recommendedName>
</protein>
<dbReference type="InterPro" id="IPR036689">
    <property type="entry name" value="ESAT-6-like_sf"/>
</dbReference>
<proteinExistence type="predicted"/>
<evidence type="ECO:0000313" key="1">
    <source>
        <dbReference type="EMBL" id="RIT28644.1"/>
    </source>
</evidence>
<dbReference type="Pfam" id="PF06013">
    <property type="entry name" value="WXG100"/>
    <property type="match status" value="1"/>
</dbReference>
<dbReference type="InterPro" id="IPR010310">
    <property type="entry name" value="T7SS_ESAT-6-like"/>
</dbReference>
<evidence type="ECO:0008006" key="3">
    <source>
        <dbReference type="Google" id="ProtNLM"/>
    </source>
</evidence>
<dbReference type="AlphaFoldDB" id="A0ABD7HGE7"/>
<name>A0ABD7HGE7_9MYCO</name>
<dbReference type="EMBL" id="QXBN01000050">
    <property type="protein sequence ID" value="RIT28644.1"/>
    <property type="molecule type" value="Genomic_DNA"/>
</dbReference>
<reference evidence="1 2" key="1">
    <citation type="submission" date="2018-08" db="EMBL/GenBank/DDBJ databases">
        <title>Linezolid Resistance in Mycobacterium abscessus: MIC Distribution and Comprehensive Investigation of Resistance Mechanisms.</title>
        <authorList>
            <person name="Ye M."/>
            <person name="Xu L."/>
            <person name="Zou Y."/>
            <person name="Li B."/>
            <person name="Guo Q."/>
            <person name="Zhang Y."/>
            <person name="Zhan M."/>
            <person name="Xu B."/>
            <person name="Yu F."/>
            <person name="Zhang Z."/>
            <person name="Chu H."/>
        </authorList>
    </citation>
    <scope>NUCLEOTIDE SEQUENCE [LARGE SCALE GENOMIC DNA]</scope>
    <source>
        <strain evidence="1 2">G143</strain>
    </source>
</reference>
<organism evidence="1 2">
    <name type="scientific">Mycobacteroides abscessus</name>
    <dbReference type="NCBI Taxonomy" id="36809"/>
    <lineage>
        <taxon>Bacteria</taxon>
        <taxon>Bacillati</taxon>
        <taxon>Actinomycetota</taxon>
        <taxon>Actinomycetes</taxon>
        <taxon>Mycobacteriales</taxon>
        <taxon>Mycobacteriaceae</taxon>
        <taxon>Mycobacteroides</taxon>
    </lineage>
</organism>